<evidence type="ECO:0000313" key="8">
    <source>
        <dbReference type="Proteomes" id="UP000029224"/>
    </source>
</evidence>
<comment type="cofactor">
    <cofactor evidence="4">
        <name>Zn(2+)</name>
        <dbReference type="ChEBI" id="CHEBI:29105"/>
    </cofactor>
</comment>
<name>A0A090T874_9VIBR</name>
<dbReference type="PANTHER" id="PTHR43401">
    <property type="entry name" value="L-THREONINE 3-DEHYDROGENASE"/>
    <property type="match status" value="1"/>
</dbReference>
<dbReference type="GO" id="GO:0005975">
    <property type="term" value="P:carbohydrate metabolic process"/>
    <property type="evidence" value="ECO:0007669"/>
    <property type="project" value="InterPro"/>
</dbReference>
<dbReference type="EMBL" id="BBMT01000007">
    <property type="protein sequence ID" value="GAL35428.1"/>
    <property type="molecule type" value="Genomic_DNA"/>
</dbReference>
<keyword evidence="3" id="KW-0560">Oxidoreductase</keyword>
<protein>
    <submittedName>
        <fullName evidence="7">Tagatose 1,6-bisphosphate aldolase</fullName>
        <ecNumber evidence="7">4.1.2.40</ecNumber>
    </submittedName>
</protein>
<dbReference type="PROSITE" id="PS00059">
    <property type="entry name" value="ADH_ZINC"/>
    <property type="match status" value="1"/>
</dbReference>
<dbReference type="Gene3D" id="3.40.50.720">
    <property type="entry name" value="NAD(P)-binding Rossmann-like Domain"/>
    <property type="match status" value="1"/>
</dbReference>
<dbReference type="SUPFAM" id="SSF50129">
    <property type="entry name" value="GroES-like"/>
    <property type="match status" value="1"/>
</dbReference>
<evidence type="ECO:0000259" key="5">
    <source>
        <dbReference type="Pfam" id="PF00107"/>
    </source>
</evidence>
<evidence type="ECO:0000313" key="7">
    <source>
        <dbReference type="EMBL" id="GAL35428.1"/>
    </source>
</evidence>
<dbReference type="EC" id="4.1.2.40" evidence="7"/>
<keyword evidence="7" id="KW-0456">Lyase</keyword>
<comment type="similarity">
    <text evidence="4">Belongs to the zinc-containing alcohol dehydrogenase family.</text>
</comment>
<comment type="caution">
    <text evidence="7">The sequence shown here is derived from an EMBL/GenBank/DDBJ whole genome shotgun (WGS) entry which is preliminary data.</text>
</comment>
<dbReference type="InterPro" id="IPR050129">
    <property type="entry name" value="Zn_alcohol_dh"/>
</dbReference>
<evidence type="ECO:0000256" key="1">
    <source>
        <dbReference type="ARBA" id="ARBA00022723"/>
    </source>
</evidence>
<feature type="domain" description="Alcohol dehydrogenase-like N-terminal" evidence="6">
    <location>
        <begin position="26"/>
        <end position="134"/>
    </location>
</feature>
<evidence type="ECO:0000259" key="6">
    <source>
        <dbReference type="Pfam" id="PF08240"/>
    </source>
</evidence>
<dbReference type="Pfam" id="PF01116">
    <property type="entry name" value="F_bP_aldolase"/>
    <property type="match status" value="1"/>
</dbReference>
<dbReference type="GO" id="GO:0008270">
    <property type="term" value="F:zinc ion binding"/>
    <property type="evidence" value="ECO:0007669"/>
    <property type="project" value="InterPro"/>
</dbReference>
<dbReference type="InterPro" id="IPR013149">
    <property type="entry name" value="ADH-like_C"/>
</dbReference>
<dbReference type="PANTHER" id="PTHR43401:SF2">
    <property type="entry name" value="L-THREONINE 3-DEHYDROGENASE"/>
    <property type="match status" value="1"/>
</dbReference>
<dbReference type="NCBIfam" id="TIGR00167">
    <property type="entry name" value="cbbA"/>
    <property type="match status" value="1"/>
</dbReference>
<dbReference type="Gene3D" id="3.20.20.70">
    <property type="entry name" value="Aldolase class I"/>
    <property type="match status" value="1"/>
</dbReference>
<dbReference type="InterPro" id="IPR011032">
    <property type="entry name" value="GroES-like_sf"/>
</dbReference>
<dbReference type="InterPro" id="IPR013785">
    <property type="entry name" value="Aldolase_TIM"/>
</dbReference>
<dbReference type="AlphaFoldDB" id="A0A090T874"/>
<dbReference type="InterPro" id="IPR002328">
    <property type="entry name" value="ADH_Zn_CS"/>
</dbReference>
<evidence type="ECO:0000256" key="3">
    <source>
        <dbReference type="ARBA" id="ARBA00023002"/>
    </source>
</evidence>
<organism evidence="7 8">
    <name type="scientific">Vibrio maritimus</name>
    <dbReference type="NCBI Taxonomy" id="990268"/>
    <lineage>
        <taxon>Bacteria</taxon>
        <taxon>Pseudomonadati</taxon>
        <taxon>Pseudomonadota</taxon>
        <taxon>Gammaproteobacteria</taxon>
        <taxon>Vibrionales</taxon>
        <taxon>Vibrionaceae</taxon>
        <taxon>Vibrio</taxon>
    </lineage>
</organism>
<dbReference type="InterPro" id="IPR036291">
    <property type="entry name" value="NAD(P)-bd_dom_sf"/>
</dbReference>
<dbReference type="GO" id="GO:0016491">
    <property type="term" value="F:oxidoreductase activity"/>
    <property type="evidence" value="ECO:0007669"/>
    <property type="project" value="UniProtKB-KW"/>
</dbReference>
<keyword evidence="8" id="KW-1185">Reference proteome</keyword>
<reference evidence="7 8" key="1">
    <citation type="submission" date="2014-09" db="EMBL/GenBank/DDBJ databases">
        <title>Vibrio maritimus JCM 19240. (C210) whole genome shotgun sequence.</title>
        <authorList>
            <person name="Sawabe T."/>
            <person name="Meirelles P."/>
            <person name="Nakanishi M."/>
            <person name="Sayaka M."/>
            <person name="Hattori M."/>
            <person name="Ohkuma M."/>
        </authorList>
    </citation>
    <scope>NUCLEOTIDE SEQUENCE [LARGE SCALE GENOMIC DNA]</scope>
    <source>
        <strain evidence="7 8">JCM 19240</strain>
    </source>
</reference>
<dbReference type="Proteomes" id="UP000029224">
    <property type="component" value="Unassembled WGS sequence"/>
</dbReference>
<sequence length="580" mass="63847">MNMNHHVEVVENQVLQLTAYDMPEIGADEVLVEVYYSGLCGSDVPRVFDKGAHFYPITLGHEFSGKVVAVGQDVEKYTKGDSVCCAPLVPCQECDVCEKGLYSLCKHYSFVGSRRQGGNAHYVAIPQKCCFKLPNTVSLVEGAFFEPITVGLHPIVMAGGCKDKHVVIVGAGTIGLLTLQVAKALGAASVTTIDICDDKLETARRLGSDQTVNSLNSEQMAEFTELSSSTQNQMIIELAGVPETFMLSLNIAGPRASIYLVGTIHKDFNIAYKEYEKVLRKELSIVGSWMNYSYPYPGEEWDIACQLFSEARSTLTYCSMVSTSQICTSLAFHNYQHNQCQAKFYLAGVKKMNNIINSNYWLRQARRDGYAIPAFNFHNLETVQVILDTAKSLESPVILAGTPSTYGYGGSRELLHMVNAAARERNMQVVVHLDHHHDLNDIREKVRLGIRSAMIDGSALPLQENIALTHEAVQICHAYGCSVEAEIGQLVGQEDDLIVESVNDPYTHPEDAKLLVEQTDVDSLAIAIGTAHGMYKEEPKLDFERLEKIASMIDIPLVLHGASGVASRDVQRCIDLASPK</sequence>
<evidence type="ECO:0000256" key="4">
    <source>
        <dbReference type="RuleBase" id="RU361277"/>
    </source>
</evidence>
<dbReference type="InterPro" id="IPR000771">
    <property type="entry name" value="FBA_II"/>
</dbReference>
<feature type="domain" description="Alcohol dehydrogenase-like C-terminal" evidence="5">
    <location>
        <begin position="174"/>
        <end position="298"/>
    </location>
</feature>
<dbReference type="SUPFAM" id="SSF51735">
    <property type="entry name" value="NAD(P)-binding Rossmann-fold domains"/>
    <property type="match status" value="1"/>
</dbReference>
<dbReference type="Pfam" id="PF00107">
    <property type="entry name" value="ADH_zinc_N"/>
    <property type="match status" value="1"/>
</dbReference>
<keyword evidence="1 4" id="KW-0479">Metal-binding</keyword>
<keyword evidence="2 4" id="KW-0862">Zinc</keyword>
<reference evidence="7 8" key="2">
    <citation type="submission" date="2014-09" db="EMBL/GenBank/DDBJ databases">
        <authorList>
            <consortium name="NBRP consortium"/>
            <person name="Sawabe T."/>
            <person name="Meirelles P."/>
            <person name="Nakanishi M."/>
            <person name="Sayaka M."/>
            <person name="Hattori M."/>
            <person name="Ohkuma M."/>
        </authorList>
    </citation>
    <scope>NUCLEOTIDE SEQUENCE [LARGE SCALE GENOMIC DNA]</scope>
    <source>
        <strain evidence="7 8">JCM 19240</strain>
    </source>
</reference>
<dbReference type="SUPFAM" id="SSF51569">
    <property type="entry name" value="Aldolase"/>
    <property type="match status" value="1"/>
</dbReference>
<proteinExistence type="inferred from homology"/>
<dbReference type="CDD" id="cd00947">
    <property type="entry name" value="TBP_aldolase_IIB"/>
    <property type="match status" value="1"/>
</dbReference>
<dbReference type="InterPro" id="IPR013154">
    <property type="entry name" value="ADH-like_N"/>
</dbReference>
<dbReference type="CDD" id="cd08236">
    <property type="entry name" value="sugar_DH"/>
    <property type="match status" value="1"/>
</dbReference>
<dbReference type="Gene3D" id="3.90.180.10">
    <property type="entry name" value="Medium-chain alcohol dehydrogenases, catalytic domain"/>
    <property type="match status" value="1"/>
</dbReference>
<evidence type="ECO:0000256" key="2">
    <source>
        <dbReference type="ARBA" id="ARBA00022833"/>
    </source>
</evidence>
<gene>
    <name evidence="7" type="ORF">JCM19240_275</name>
</gene>
<dbReference type="GO" id="GO:0009025">
    <property type="term" value="F:tagatose-bisphosphate aldolase activity"/>
    <property type="evidence" value="ECO:0007669"/>
    <property type="project" value="UniProtKB-EC"/>
</dbReference>
<accession>A0A090T874</accession>
<dbReference type="Pfam" id="PF08240">
    <property type="entry name" value="ADH_N"/>
    <property type="match status" value="1"/>
</dbReference>